<gene>
    <name evidence="2" type="ORF">QE152_g17026</name>
</gene>
<dbReference type="AlphaFoldDB" id="A0AAW1L3D8"/>
<proteinExistence type="predicted"/>
<dbReference type="InterPro" id="IPR029526">
    <property type="entry name" value="PGBD"/>
</dbReference>
<evidence type="ECO:0000313" key="2">
    <source>
        <dbReference type="EMBL" id="KAK9728886.1"/>
    </source>
</evidence>
<reference evidence="2 3" key="1">
    <citation type="journal article" date="2024" name="BMC Genomics">
        <title>De novo assembly and annotation of Popillia japonica's genome with initial clues to its potential as an invasive pest.</title>
        <authorList>
            <person name="Cucini C."/>
            <person name="Boschi S."/>
            <person name="Funari R."/>
            <person name="Cardaioli E."/>
            <person name="Iannotti N."/>
            <person name="Marturano G."/>
            <person name="Paoli F."/>
            <person name="Bruttini M."/>
            <person name="Carapelli A."/>
            <person name="Frati F."/>
            <person name="Nardi F."/>
        </authorList>
    </citation>
    <scope>NUCLEOTIDE SEQUENCE [LARGE SCALE GENOMIC DNA]</scope>
    <source>
        <strain evidence="2">DMR45628</strain>
    </source>
</reference>
<dbReference type="Proteomes" id="UP001458880">
    <property type="component" value="Unassembled WGS sequence"/>
</dbReference>
<protein>
    <submittedName>
        <fullName evidence="2">Transposase IS4</fullName>
    </submittedName>
</protein>
<sequence length="313" mass="36561">MPTETTVEKPKQQLGMGRVFYGQKARFTTVLPPEDPRQSDIDYSSSSDEEIDINWANRVQQRQTIPLPTDISIAASDWESEDDVPLINLQTKAKLPNYLWFKADFQHNTIPIEKCFDAPDKIRTFLEYFSYFFDENLYQMIAYETNIYFTLVTGSCIQTNVSEIKAFIAIHLLMGVVNMPSFEDYWSTSMRYDKIANGLPIKRFKKGGDRIFKIRPIFEYIRQKCLAIPQENQFSIDEMMIGYRGTKVGNLRQYLTKKPKNRVSSFLSEQEYLQSFMIFCYIQDQRLLTTLLLLISRQSQGLEGKLSYIYVEA</sequence>
<evidence type="ECO:0000259" key="1">
    <source>
        <dbReference type="Pfam" id="PF13843"/>
    </source>
</evidence>
<dbReference type="Pfam" id="PF13843">
    <property type="entry name" value="DDE_Tnp_1_7"/>
    <property type="match status" value="1"/>
</dbReference>
<dbReference type="EMBL" id="JASPKY010000166">
    <property type="protein sequence ID" value="KAK9728886.1"/>
    <property type="molecule type" value="Genomic_DNA"/>
</dbReference>
<evidence type="ECO:0000313" key="3">
    <source>
        <dbReference type="Proteomes" id="UP001458880"/>
    </source>
</evidence>
<organism evidence="2 3">
    <name type="scientific">Popillia japonica</name>
    <name type="common">Japanese beetle</name>
    <dbReference type="NCBI Taxonomy" id="7064"/>
    <lineage>
        <taxon>Eukaryota</taxon>
        <taxon>Metazoa</taxon>
        <taxon>Ecdysozoa</taxon>
        <taxon>Arthropoda</taxon>
        <taxon>Hexapoda</taxon>
        <taxon>Insecta</taxon>
        <taxon>Pterygota</taxon>
        <taxon>Neoptera</taxon>
        <taxon>Endopterygota</taxon>
        <taxon>Coleoptera</taxon>
        <taxon>Polyphaga</taxon>
        <taxon>Scarabaeiformia</taxon>
        <taxon>Scarabaeidae</taxon>
        <taxon>Rutelinae</taxon>
        <taxon>Popillia</taxon>
    </lineage>
</organism>
<keyword evidence="3" id="KW-1185">Reference proteome</keyword>
<comment type="caution">
    <text evidence="2">The sequence shown here is derived from an EMBL/GenBank/DDBJ whole genome shotgun (WGS) entry which is preliminary data.</text>
</comment>
<dbReference type="PANTHER" id="PTHR47272:SF1">
    <property type="entry name" value="PIGGYBAC TRANSPOSABLE ELEMENT-DERIVED PROTEIN 3-LIKE"/>
    <property type="match status" value="1"/>
</dbReference>
<accession>A0AAW1L3D8</accession>
<name>A0AAW1L3D8_POPJA</name>
<feature type="domain" description="PiggyBac transposable element-derived protein" evidence="1">
    <location>
        <begin position="127"/>
        <end position="266"/>
    </location>
</feature>
<dbReference type="PANTHER" id="PTHR47272">
    <property type="entry name" value="DDE_TNP_1_7 DOMAIN-CONTAINING PROTEIN"/>
    <property type="match status" value="1"/>
</dbReference>